<accession>A0A8S1SNP8</accession>
<proteinExistence type="predicted"/>
<comment type="caution">
    <text evidence="1">The sequence shown here is derived from an EMBL/GenBank/DDBJ whole genome shotgun (WGS) entry which is preliminary data.</text>
</comment>
<gene>
    <name evidence="1" type="ORF">PPENT_87.1.T0110098</name>
</gene>
<evidence type="ECO:0000313" key="2">
    <source>
        <dbReference type="Proteomes" id="UP000689195"/>
    </source>
</evidence>
<dbReference type="Proteomes" id="UP000689195">
    <property type="component" value="Unassembled WGS sequence"/>
</dbReference>
<sequence>MVESCIWKDLKCQIELIPQKCEGLNKFGCLNFQQLTCVWSDTLLKCELAKFLDKPESCIQFLINQSEISHMNAQTCTQINVNKSCILAQTYKCREIQEPQLYQCETQGLNYNACLLKTKNSCAFKNYKCITIQNVNEGCKDYLNEVACLMQNAICKFNKEVCSDFKFNSIYDIIDNKFAPYSIKVCLIFNEEIGLIYSVIQKRCLKVDNLNRILTDCTQFGINKYTCLNKVESFCEFKDNKCQHINPSDITLCLNTLNQFACTQSSNVLCKFQNNQCNVFSETNDFNCALQQSKQLSNPKICYADQKNPCFFNGKTRQCQLVEEKSIQIECNGLNRKACIFNSQELVCLYNETDKKCEGSYGYSKCSDLVNKNKCLSIITKGQSCQFNDTEGCQYLDKSVDIFKCEKQIQTNPYTCSQSLDVPCFYDKQTKMCIQYKTLENLNSINNSSIISNYQLSNIDSFNKQTCEQFQKEIFLQDSQLIYKDVLIFWKESCIQIQSAQLFQLQCDQNLNLNACINIKTQFQYCQYINNKCINVDLKDYINTPCESIKNINSGAICAQTLDVACYFDPFTFSCKSLKIDSSDIQQIQCVDKNPEQKGYNKQACSLDQNNCIFKEQCYKINKTIIQFCEDATDIIQCQKVQREGCQFQQNRCIKIQFSDYYSLPCELAINRQGCINIQTKGLYCQYLEEKCMSRDLMDIRQIECLEVKNINHYSFCEYPQDEGCVYDFQSQSCQIVSSMEDLICQRGINRIACLKQTNSQLNCQFIDYCYDPNYGIQKCTNPNKSLCCREAGSIENCLNQQLYKCQWNNNECQNYLDSQNSRCDDIKFSSLLTCISIQDNFCIYDSINHICKSIEPTSCDQLQSPSQCSRILTLPCIWYEEEQQCMYLETQDDKNGYISMGSSAQMNCEDITYQNGSQRACMNIERQGQMCIYKDNKCAAFEQDETQNNCLDNININSCLQQKISDCYWNIQLVKVKKTIQNNESEEKYGNCIKFVQYESSGCDSKLSYTSCLKIIKEGINCRWKNQQCQTIDDKELIIFQPSYLFEVNVNACGLINNGDIVKYDKNMRFCIKVDDVQTLSCQTEGLNKEACLNIKFQNCFWDPTRRKCRHQQLLIDEKLNSCKLQNLSSYLCSQLKLDLPCGFMKDGCDFVDLDQVKCTYEGLNKYACLNIKKYPCIWLKNSNNENFHCEDYLQYLPCDQIPSNVNSKVCSIVKNGACYYDQQNLKCEIPNEDQKSCSLTGLNIIGCVKIENCFFDQNCQLLNKQQYICEEFPIANKLICKNAVDSCKYNEFQYGCSHAFDEFCSNDSLSEQGCLSQPNCVLQAQRCQCRKFVEIYDCTEIQEMDKCKLKSHCKVQQQENKQSLQCILKQCQDYSSDECDGKSILKSICYWSSSNECLSAQKCDDIVKPIFQCSQYEFNDRPCQMSKNSENCEQFNCENFSKEQCQKYKQFCNFDQTCQKNQCNQYLIMESCIINNCHWNSKENTCSEQIHCSKIYDEIECNKYKYNSRPCQWIVNEDIKYCTQYRCSDLDKSQQCSGSRIESEVCVEISDSICISCEEIFDSCDCLQQSKYCSYDIKKDKCASKNCESYLTKEECPINYCTFIEQKCQIQCQFRYNYDSCNDMNYQCEWREENQKCQPKCEYIFDEEMCSQVDQCSWNYQEDKCQNNEPIIILNPLGYGEIIITGLITLCISLM</sequence>
<dbReference type="EMBL" id="CAJJDO010000011">
    <property type="protein sequence ID" value="CAD8142355.1"/>
    <property type="molecule type" value="Genomic_DNA"/>
</dbReference>
<protein>
    <submittedName>
        <fullName evidence="1">Uncharacterized protein</fullName>
    </submittedName>
</protein>
<keyword evidence="2" id="KW-1185">Reference proteome</keyword>
<reference evidence="1" key="1">
    <citation type="submission" date="2021-01" db="EMBL/GenBank/DDBJ databases">
        <authorList>
            <consortium name="Genoscope - CEA"/>
            <person name="William W."/>
        </authorList>
    </citation>
    <scope>NUCLEOTIDE SEQUENCE</scope>
</reference>
<name>A0A8S1SNP8_9CILI</name>
<evidence type="ECO:0000313" key="1">
    <source>
        <dbReference type="EMBL" id="CAD8142355.1"/>
    </source>
</evidence>
<dbReference type="OrthoDB" id="317740at2759"/>
<organism evidence="1 2">
    <name type="scientific">Paramecium pentaurelia</name>
    <dbReference type="NCBI Taxonomy" id="43138"/>
    <lineage>
        <taxon>Eukaryota</taxon>
        <taxon>Sar</taxon>
        <taxon>Alveolata</taxon>
        <taxon>Ciliophora</taxon>
        <taxon>Intramacronucleata</taxon>
        <taxon>Oligohymenophorea</taxon>
        <taxon>Peniculida</taxon>
        <taxon>Parameciidae</taxon>
        <taxon>Paramecium</taxon>
    </lineage>
</organism>